<accession>A0A9X3IN54</accession>
<dbReference type="GO" id="GO:0005886">
    <property type="term" value="C:plasma membrane"/>
    <property type="evidence" value="ECO:0007669"/>
    <property type="project" value="TreeGrafter"/>
</dbReference>
<evidence type="ECO:0000313" key="1">
    <source>
        <dbReference type="EMBL" id="MCX5570575.1"/>
    </source>
</evidence>
<name>A0A9X3IN54_9HYPH</name>
<sequence>MSEPLRQLPLSLPHSAAMTRADFIVGRANQPAVALIDRFPDWPNPVALLVGPEGSGKTHLGQIWKGAAGAVEIAARDLATAGLDELVRANPVLVEDLHDEGVSQPALFHLFNLVRERRVSALLTSRKPLHALGFDLPDLASRLRAAVPVELQEPEDELLARVIFKLFADRQVTVDPAVIDFISHRMERSLGAANRLVELLDREALAAGRPINRQLAAAVLTREAGDEPELPFDD</sequence>
<dbReference type="GO" id="GO:0003688">
    <property type="term" value="F:DNA replication origin binding"/>
    <property type="evidence" value="ECO:0007669"/>
    <property type="project" value="TreeGrafter"/>
</dbReference>
<dbReference type="Proteomes" id="UP001144805">
    <property type="component" value="Unassembled WGS sequence"/>
</dbReference>
<proteinExistence type="predicted"/>
<dbReference type="PANTHER" id="PTHR30050:SF5">
    <property type="entry name" value="DNAA REGULATORY INACTIVATOR HDA"/>
    <property type="match status" value="1"/>
</dbReference>
<dbReference type="Gene3D" id="3.40.50.300">
    <property type="entry name" value="P-loop containing nucleotide triphosphate hydrolases"/>
    <property type="match status" value="1"/>
</dbReference>
<dbReference type="Gene3D" id="1.10.8.60">
    <property type="match status" value="1"/>
</dbReference>
<organism evidence="1 2">
    <name type="scientific">Kaistia nematophila</name>
    <dbReference type="NCBI Taxonomy" id="2994654"/>
    <lineage>
        <taxon>Bacteria</taxon>
        <taxon>Pseudomonadati</taxon>
        <taxon>Pseudomonadota</taxon>
        <taxon>Alphaproteobacteria</taxon>
        <taxon>Hyphomicrobiales</taxon>
        <taxon>Kaistiaceae</taxon>
        <taxon>Kaistia</taxon>
    </lineage>
</organism>
<dbReference type="GO" id="GO:0006270">
    <property type="term" value="P:DNA replication initiation"/>
    <property type="evidence" value="ECO:0007669"/>
    <property type="project" value="TreeGrafter"/>
</dbReference>
<dbReference type="AlphaFoldDB" id="A0A9X3IN54"/>
<dbReference type="SUPFAM" id="SSF52540">
    <property type="entry name" value="P-loop containing nucleoside triphosphate hydrolases"/>
    <property type="match status" value="1"/>
</dbReference>
<dbReference type="EMBL" id="JAPKNK010000006">
    <property type="protein sequence ID" value="MCX5570575.1"/>
    <property type="molecule type" value="Genomic_DNA"/>
</dbReference>
<protein>
    <submittedName>
        <fullName evidence="1">DnaA/Hda family protein</fullName>
    </submittedName>
</protein>
<dbReference type="PANTHER" id="PTHR30050">
    <property type="entry name" value="CHROMOSOMAL REPLICATION INITIATOR PROTEIN DNAA"/>
    <property type="match status" value="1"/>
</dbReference>
<dbReference type="InterPro" id="IPR027417">
    <property type="entry name" value="P-loop_NTPase"/>
</dbReference>
<reference evidence="1" key="1">
    <citation type="submission" date="2022-11" db="EMBL/GenBank/DDBJ databases">
        <title>Biodiversity and phylogenetic relationships of bacteria.</title>
        <authorList>
            <person name="Machado R.A.R."/>
            <person name="Bhat A."/>
            <person name="Loulou A."/>
            <person name="Kallel S."/>
        </authorList>
    </citation>
    <scope>NUCLEOTIDE SEQUENCE</scope>
    <source>
        <strain evidence="1">K-TC2</strain>
    </source>
</reference>
<comment type="caution">
    <text evidence="1">The sequence shown here is derived from an EMBL/GenBank/DDBJ whole genome shotgun (WGS) entry which is preliminary data.</text>
</comment>
<dbReference type="RefSeq" id="WP_266339537.1">
    <property type="nucleotide sequence ID" value="NZ_JAPKNK010000006.1"/>
</dbReference>
<gene>
    <name evidence="1" type="ORF">OSH07_15300</name>
</gene>
<keyword evidence="2" id="KW-1185">Reference proteome</keyword>
<evidence type="ECO:0000313" key="2">
    <source>
        <dbReference type="Proteomes" id="UP001144805"/>
    </source>
</evidence>